<evidence type="ECO:0000256" key="2">
    <source>
        <dbReference type="ARBA" id="ARBA00023125"/>
    </source>
</evidence>
<reference evidence="5" key="2">
    <citation type="submission" date="2023-01" db="EMBL/GenBank/DDBJ databases">
        <authorList>
            <person name="Sun Q."/>
            <person name="Evtushenko L."/>
        </authorList>
    </citation>
    <scope>NUCLEOTIDE SEQUENCE</scope>
    <source>
        <strain evidence="5">VKM Ac-1069</strain>
    </source>
</reference>
<evidence type="ECO:0000256" key="3">
    <source>
        <dbReference type="ARBA" id="ARBA00023163"/>
    </source>
</evidence>
<dbReference type="GO" id="GO:0003700">
    <property type="term" value="F:DNA-binding transcription factor activity"/>
    <property type="evidence" value="ECO:0007669"/>
    <property type="project" value="InterPro"/>
</dbReference>
<organism evidence="5 6">
    <name type="scientific">Pseudonocardia halophobica</name>
    <dbReference type="NCBI Taxonomy" id="29401"/>
    <lineage>
        <taxon>Bacteria</taxon>
        <taxon>Bacillati</taxon>
        <taxon>Actinomycetota</taxon>
        <taxon>Actinomycetes</taxon>
        <taxon>Pseudonocardiales</taxon>
        <taxon>Pseudonocardiaceae</taxon>
        <taxon>Pseudonocardia</taxon>
    </lineage>
</organism>
<dbReference type="PANTHER" id="PTHR46796:SF6">
    <property type="entry name" value="ARAC SUBFAMILY"/>
    <property type="match status" value="1"/>
</dbReference>
<reference evidence="5" key="1">
    <citation type="journal article" date="2014" name="Int. J. Syst. Evol. Microbiol.">
        <title>Complete genome sequence of Corynebacterium casei LMG S-19264T (=DSM 44701T), isolated from a smear-ripened cheese.</title>
        <authorList>
            <consortium name="US DOE Joint Genome Institute (JGI-PGF)"/>
            <person name="Walter F."/>
            <person name="Albersmeier A."/>
            <person name="Kalinowski J."/>
            <person name="Ruckert C."/>
        </authorList>
    </citation>
    <scope>NUCLEOTIDE SEQUENCE</scope>
    <source>
        <strain evidence="5">VKM Ac-1069</strain>
    </source>
</reference>
<keyword evidence="1" id="KW-0805">Transcription regulation</keyword>
<keyword evidence="6" id="KW-1185">Reference proteome</keyword>
<dbReference type="GO" id="GO:0043565">
    <property type="term" value="F:sequence-specific DNA binding"/>
    <property type="evidence" value="ECO:0007669"/>
    <property type="project" value="InterPro"/>
</dbReference>
<evidence type="ECO:0000256" key="1">
    <source>
        <dbReference type="ARBA" id="ARBA00023015"/>
    </source>
</evidence>
<dbReference type="SMART" id="SM00342">
    <property type="entry name" value="HTH_ARAC"/>
    <property type="match status" value="1"/>
</dbReference>
<dbReference type="InterPro" id="IPR009057">
    <property type="entry name" value="Homeodomain-like_sf"/>
</dbReference>
<accession>A0A9W6NWQ6</accession>
<dbReference type="AlphaFoldDB" id="A0A9W6NWQ6"/>
<dbReference type="InterPro" id="IPR018060">
    <property type="entry name" value="HTH_AraC"/>
</dbReference>
<dbReference type="Proteomes" id="UP001143463">
    <property type="component" value="Unassembled WGS sequence"/>
</dbReference>
<evidence type="ECO:0000259" key="4">
    <source>
        <dbReference type="PROSITE" id="PS01124"/>
    </source>
</evidence>
<dbReference type="Pfam" id="PF14525">
    <property type="entry name" value="AraC_binding_2"/>
    <property type="match status" value="1"/>
</dbReference>
<proteinExistence type="predicted"/>
<dbReference type="PRINTS" id="PR00032">
    <property type="entry name" value="HTHARAC"/>
</dbReference>
<sequence length="322" mass="35009">MVLAPGSAPGGTDRHATRRFDEWRDTIRHDFVALDIAADRRLGTFAGTVRNATVAHLQVSEVCSVDQVCRRTPSLAAADDQEFLQIGMVTRGTGVLEQDGRRAALAGGDFAIYETGRPFRWRLGGDWCLEVFTWPRASVGLDAGESARATALRMDGREGLSGIVGGMLRGLLAAPPRLTAAGAARVADETGDLVTTLAVEHLAGPLAVDRPQQALLREMLTYVDAHLADPGLGPAAVARAHFVSVRQLHRLFATTGETVNRRIRRLRLEHCRRELADRRRAGDPVTDVARRWGFPDLATFSRAFRGAYGVSPTTYRARHLGG</sequence>
<evidence type="ECO:0000313" key="6">
    <source>
        <dbReference type="Proteomes" id="UP001143463"/>
    </source>
</evidence>
<keyword evidence="3" id="KW-0804">Transcription</keyword>
<dbReference type="EMBL" id="BSFQ01000010">
    <property type="protein sequence ID" value="GLL11712.1"/>
    <property type="molecule type" value="Genomic_DNA"/>
</dbReference>
<dbReference type="Gene3D" id="1.10.10.60">
    <property type="entry name" value="Homeodomain-like"/>
    <property type="match status" value="1"/>
</dbReference>
<keyword evidence="2" id="KW-0238">DNA-binding</keyword>
<dbReference type="SUPFAM" id="SSF46689">
    <property type="entry name" value="Homeodomain-like"/>
    <property type="match status" value="1"/>
</dbReference>
<dbReference type="InterPro" id="IPR050204">
    <property type="entry name" value="AraC_XylS_family_regulators"/>
</dbReference>
<evidence type="ECO:0000313" key="5">
    <source>
        <dbReference type="EMBL" id="GLL11712.1"/>
    </source>
</evidence>
<dbReference type="RefSeq" id="WP_197040380.1">
    <property type="nucleotide sequence ID" value="NZ_BAAAUZ010000010.1"/>
</dbReference>
<comment type="caution">
    <text evidence="5">The sequence shown here is derived from an EMBL/GenBank/DDBJ whole genome shotgun (WGS) entry which is preliminary data.</text>
</comment>
<dbReference type="PROSITE" id="PS01124">
    <property type="entry name" value="HTH_ARAC_FAMILY_2"/>
    <property type="match status" value="1"/>
</dbReference>
<dbReference type="Pfam" id="PF12833">
    <property type="entry name" value="HTH_18"/>
    <property type="match status" value="1"/>
</dbReference>
<dbReference type="InterPro" id="IPR020449">
    <property type="entry name" value="Tscrpt_reg_AraC-type_HTH"/>
</dbReference>
<dbReference type="PANTHER" id="PTHR46796">
    <property type="entry name" value="HTH-TYPE TRANSCRIPTIONAL ACTIVATOR RHAS-RELATED"/>
    <property type="match status" value="1"/>
</dbReference>
<name>A0A9W6NWQ6_9PSEU</name>
<feature type="domain" description="HTH araC/xylS-type" evidence="4">
    <location>
        <begin position="217"/>
        <end position="318"/>
    </location>
</feature>
<protein>
    <submittedName>
        <fullName evidence="5">AraC family transcriptional regulator</fullName>
    </submittedName>
</protein>
<dbReference type="InterPro" id="IPR035418">
    <property type="entry name" value="AraC-bd_2"/>
</dbReference>
<gene>
    <name evidence="5" type="ORF">GCM10017577_28530</name>
</gene>